<evidence type="ECO:0000259" key="3">
    <source>
        <dbReference type="SMART" id="SM00922"/>
    </source>
</evidence>
<keyword evidence="2" id="KW-0732">Signal</keyword>
<evidence type="ECO:0000313" key="4">
    <source>
        <dbReference type="EMBL" id="RVT43201.1"/>
    </source>
</evidence>
<dbReference type="PROSITE" id="PS51318">
    <property type="entry name" value="TAT"/>
    <property type="match status" value="1"/>
</dbReference>
<dbReference type="EMBL" id="RZUL01000001">
    <property type="protein sequence ID" value="RVT43201.1"/>
    <property type="molecule type" value="Genomic_DNA"/>
</dbReference>
<dbReference type="GO" id="GO:0000287">
    <property type="term" value="F:magnesium ion binding"/>
    <property type="evidence" value="ECO:0007669"/>
    <property type="project" value="UniProtKB-ARBA"/>
</dbReference>
<organism evidence="4 5">
    <name type="scientific">Sphingobium algorifonticola</name>
    <dbReference type="NCBI Taxonomy" id="2008318"/>
    <lineage>
        <taxon>Bacteria</taxon>
        <taxon>Pseudomonadati</taxon>
        <taxon>Pseudomonadota</taxon>
        <taxon>Alphaproteobacteria</taxon>
        <taxon>Sphingomonadales</taxon>
        <taxon>Sphingomonadaceae</taxon>
        <taxon>Sphingobium</taxon>
    </lineage>
</organism>
<dbReference type="InterPro" id="IPR013342">
    <property type="entry name" value="Mandelate_racemase_C"/>
</dbReference>
<dbReference type="GO" id="GO:0009063">
    <property type="term" value="P:amino acid catabolic process"/>
    <property type="evidence" value="ECO:0007669"/>
    <property type="project" value="InterPro"/>
</dbReference>
<dbReference type="Gene3D" id="3.20.20.120">
    <property type="entry name" value="Enolase-like C-terminal domain"/>
    <property type="match status" value="1"/>
</dbReference>
<dbReference type="InterPro" id="IPR018110">
    <property type="entry name" value="Mandel_Rmase/mucon_lact_enz_CS"/>
</dbReference>
<dbReference type="SUPFAM" id="SSF51604">
    <property type="entry name" value="Enolase C-terminal domain-like"/>
    <property type="match status" value="1"/>
</dbReference>
<keyword evidence="5" id="KW-1185">Reference proteome</keyword>
<feature type="domain" description="Mandelate racemase/muconate lactonizing enzyme C-terminal" evidence="3">
    <location>
        <begin position="170"/>
        <end position="276"/>
    </location>
</feature>
<sequence length="421" mass="46524">MDRRAGLDRRQFMTGAAALTGAMLAVPSALAALPKAKITRIRFYRTPTDAAGRPNVRQPTFNQSTHIVQIETDAGLTGVGEGGAPDVMEQLAGQLIGEDPFRTERLWQIMHRGYFYPAGREKTHALGALDIALWDIKAKALGVPLYQLLGGRSRDHVECYATGFSIPNQPKASHGERARACMEAGFHSYRIHDPGQDITFDRFAQVPRMAAICREVREGCGRDGGWAIDFHGEYDQNDAIALADMIAPLRPYFVEDLVRSDNLQTYALIRSQVKVPIAVGEVLGNKWDWTALIEKDLIDYGRVTIPNVGGVTEFMKIAAMCEAHNIGLIPHFTGPIATATLVHCVAATSTPALMEMSGGGRRVWPYLNNSYDFRNGRLEINDRPGIGCDVDFAKLELLGDYAERYAPIKTLQRKDGSYTNW</sequence>
<gene>
    <name evidence="4" type="ORF">ENE74_00740</name>
</gene>
<evidence type="ECO:0000313" key="5">
    <source>
        <dbReference type="Proteomes" id="UP000282977"/>
    </source>
</evidence>
<dbReference type="InterPro" id="IPR034593">
    <property type="entry name" value="DgoD-like"/>
</dbReference>
<dbReference type="SUPFAM" id="SSF54826">
    <property type="entry name" value="Enolase N-terminal domain-like"/>
    <property type="match status" value="1"/>
</dbReference>
<dbReference type="Pfam" id="PF02746">
    <property type="entry name" value="MR_MLE_N"/>
    <property type="match status" value="1"/>
</dbReference>
<name>A0A437JBF2_9SPHN</name>
<dbReference type="Pfam" id="PF13378">
    <property type="entry name" value="MR_MLE_C"/>
    <property type="match status" value="1"/>
</dbReference>
<comment type="caution">
    <text evidence="4">The sequence shown here is derived from an EMBL/GenBank/DDBJ whole genome shotgun (WGS) entry which is preliminary data.</text>
</comment>
<keyword evidence="1" id="KW-0456">Lyase</keyword>
<dbReference type="InterPro" id="IPR036849">
    <property type="entry name" value="Enolase-like_C_sf"/>
</dbReference>
<protein>
    <submittedName>
        <fullName evidence="4">Mandelate racemase/muconate lactonizing enzyme family protein</fullName>
    </submittedName>
</protein>
<dbReference type="InterPro" id="IPR029017">
    <property type="entry name" value="Enolase-like_N"/>
</dbReference>
<feature type="chain" id="PRO_5019167936" evidence="2">
    <location>
        <begin position="32"/>
        <end position="421"/>
    </location>
</feature>
<feature type="signal peptide" evidence="2">
    <location>
        <begin position="1"/>
        <end position="31"/>
    </location>
</feature>
<dbReference type="GO" id="GO:0016829">
    <property type="term" value="F:lyase activity"/>
    <property type="evidence" value="ECO:0007669"/>
    <property type="project" value="UniProtKB-KW"/>
</dbReference>
<dbReference type="InterPro" id="IPR006311">
    <property type="entry name" value="TAT_signal"/>
</dbReference>
<proteinExistence type="predicted"/>
<dbReference type="OrthoDB" id="9802699at2"/>
<dbReference type="Gene3D" id="3.30.390.10">
    <property type="entry name" value="Enolase-like, N-terminal domain"/>
    <property type="match status" value="1"/>
</dbReference>
<dbReference type="Proteomes" id="UP000282977">
    <property type="component" value="Unassembled WGS sequence"/>
</dbReference>
<evidence type="ECO:0000256" key="2">
    <source>
        <dbReference type="SAM" id="SignalP"/>
    </source>
</evidence>
<dbReference type="PANTHER" id="PTHR48080">
    <property type="entry name" value="D-GALACTONATE DEHYDRATASE-RELATED"/>
    <property type="match status" value="1"/>
</dbReference>
<dbReference type="AlphaFoldDB" id="A0A437JBF2"/>
<dbReference type="SFLD" id="SFLDS00001">
    <property type="entry name" value="Enolase"/>
    <property type="match status" value="1"/>
</dbReference>
<dbReference type="InterPro" id="IPR029065">
    <property type="entry name" value="Enolase_C-like"/>
</dbReference>
<dbReference type="PROSITE" id="PS00908">
    <property type="entry name" value="MR_MLE_1"/>
    <property type="match status" value="1"/>
</dbReference>
<dbReference type="SMART" id="SM00922">
    <property type="entry name" value="MR_MLE"/>
    <property type="match status" value="1"/>
</dbReference>
<reference evidence="4 5" key="1">
    <citation type="submission" date="2019-01" db="EMBL/GenBank/DDBJ databases">
        <authorList>
            <person name="Chen W.-M."/>
        </authorList>
    </citation>
    <scope>NUCLEOTIDE SEQUENCE [LARGE SCALE GENOMIC DNA]</scope>
    <source>
        <strain evidence="4 5">TLA-22</strain>
    </source>
</reference>
<accession>A0A437JBF2</accession>
<dbReference type="PANTHER" id="PTHR48080:SF2">
    <property type="entry name" value="D-GALACTONATE DEHYDRATASE"/>
    <property type="match status" value="1"/>
</dbReference>
<dbReference type="InterPro" id="IPR013341">
    <property type="entry name" value="Mandelate_racemase_N_dom"/>
</dbReference>
<evidence type="ECO:0000256" key="1">
    <source>
        <dbReference type="ARBA" id="ARBA00023239"/>
    </source>
</evidence>
<dbReference type="CDD" id="cd03316">
    <property type="entry name" value="MR_like"/>
    <property type="match status" value="1"/>
</dbReference>